<dbReference type="SUPFAM" id="SSF88946">
    <property type="entry name" value="Sigma2 domain of RNA polymerase sigma factors"/>
    <property type="match status" value="1"/>
</dbReference>
<dbReference type="AlphaFoldDB" id="X1Q2T4"/>
<evidence type="ECO:0000259" key="2">
    <source>
        <dbReference type="Pfam" id="PF03979"/>
    </source>
</evidence>
<dbReference type="InterPro" id="IPR042189">
    <property type="entry name" value="RNA_pol_sigma_70_r1_1_sf"/>
</dbReference>
<dbReference type="Gene3D" id="1.10.601.10">
    <property type="entry name" value="RNA Polymerase Primary Sigma Factor"/>
    <property type="match status" value="1"/>
</dbReference>
<dbReference type="InterPro" id="IPR007127">
    <property type="entry name" value="RNA_pol_sigma_70_r1_1"/>
</dbReference>
<comment type="caution">
    <text evidence="3">The sequence shown here is derived from an EMBL/GenBank/DDBJ whole genome shotgun (WGS) entry which is preliminary data.</text>
</comment>
<feature type="non-terminal residue" evidence="3">
    <location>
        <position position="143"/>
    </location>
</feature>
<dbReference type="InterPro" id="IPR013325">
    <property type="entry name" value="RNA_pol_sigma_r2"/>
</dbReference>
<dbReference type="GO" id="GO:0016987">
    <property type="term" value="F:sigma factor activity"/>
    <property type="evidence" value="ECO:0007669"/>
    <property type="project" value="InterPro"/>
</dbReference>
<dbReference type="Pfam" id="PF00140">
    <property type="entry name" value="Sigma70_r1_2"/>
    <property type="match status" value="1"/>
</dbReference>
<dbReference type="InterPro" id="IPR009042">
    <property type="entry name" value="RNA_pol_sigma70_r1_2"/>
</dbReference>
<accession>X1Q2T4</accession>
<feature type="domain" description="RNA polymerase sigma factor 70 region 1.1" evidence="2">
    <location>
        <begin position="4"/>
        <end position="81"/>
    </location>
</feature>
<organism evidence="3">
    <name type="scientific">marine sediment metagenome</name>
    <dbReference type="NCBI Taxonomy" id="412755"/>
    <lineage>
        <taxon>unclassified sequences</taxon>
        <taxon>metagenomes</taxon>
        <taxon>ecological metagenomes</taxon>
    </lineage>
</organism>
<gene>
    <name evidence="3" type="ORF">S12H4_08041</name>
</gene>
<dbReference type="GO" id="GO:0006352">
    <property type="term" value="P:DNA-templated transcription initiation"/>
    <property type="evidence" value="ECO:0007669"/>
    <property type="project" value="InterPro"/>
</dbReference>
<name>X1Q2T4_9ZZZZ</name>
<feature type="domain" description="RNA polymerase sigma-70 region 1.2" evidence="1">
    <location>
        <begin position="100"/>
        <end position="130"/>
    </location>
</feature>
<protein>
    <recommendedName>
        <fullName evidence="4">RNA polymerase sigma factor 70 region 1.1 domain-containing protein</fullName>
    </recommendedName>
</protein>
<evidence type="ECO:0000259" key="1">
    <source>
        <dbReference type="Pfam" id="PF00140"/>
    </source>
</evidence>
<reference evidence="3" key="1">
    <citation type="journal article" date="2014" name="Front. Microbiol.">
        <title>High frequency of phylogenetically diverse reductive dehalogenase-homologous genes in deep subseafloor sedimentary metagenomes.</title>
        <authorList>
            <person name="Kawai M."/>
            <person name="Futagami T."/>
            <person name="Toyoda A."/>
            <person name="Takaki Y."/>
            <person name="Nishi S."/>
            <person name="Hori S."/>
            <person name="Arai W."/>
            <person name="Tsubouchi T."/>
            <person name="Morono Y."/>
            <person name="Uchiyama I."/>
            <person name="Ito T."/>
            <person name="Fujiyama A."/>
            <person name="Inagaki F."/>
            <person name="Takami H."/>
        </authorList>
    </citation>
    <scope>NUCLEOTIDE SEQUENCE</scope>
    <source>
        <strain evidence="3">Expedition CK06-06</strain>
    </source>
</reference>
<dbReference type="GO" id="GO:0003677">
    <property type="term" value="F:DNA binding"/>
    <property type="evidence" value="ECO:0007669"/>
    <property type="project" value="InterPro"/>
</dbReference>
<sequence length="143" mass="16576">MGKKKIIKEFIKEGKEQGYLTYKELEKYLAEDILDLSKVEDLYDILSESGIDLVESEEEGNLLVKDKGIEQQEKVTTTSEEEIDLEIEISKELELDDPEKMYLKEIGQIKLLKVDEEIELATRMQKGDHEAKKKLVESNLRLV</sequence>
<evidence type="ECO:0008006" key="4">
    <source>
        <dbReference type="Google" id="ProtNLM"/>
    </source>
</evidence>
<evidence type="ECO:0000313" key="3">
    <source>
        <dbReference type="EMBL" id="GAI62847.1"/>
    </source>
</evidence>
<dbReference type="EMBL" id="BARW01003054">
    <property type="protein sequence ID" value="GAI62847.1"/>
    <property type="molecule type" value="Genomic_DNA"/>
</dbReference>
<dbReference type="Pfam" id="PF03979">
    <property type="entry name" value="Sigma70_r1_1"/>
    <property type="match status" value="1"/>
</dbReference>
<dbReference type="Gene3D" id="1.10.220.120">
    <property type="entry name" value="Sigma-70 factor, region 1.1"/>
    <property type="match status" value="1"/>
</dbReference>
<proteinExistence type="predicted"/>